<sequence length="105" mass="10942">AAAPAAADRGGALRRVPALATRGPLGLRLRRQKPFTEAGRGPEIPFSINILVPRERSLGTPGGRPRTGGAEAFAEATRILMDCPIDFHVSPSGACIPAPQFDSGN</sequence>
<evidence type="ECO:0000313" key="1">
    <source>
        <dbReference type="EMBL" id="VCW50043.1"/>
    </source>
</evidence>
<protein>
    <submittedName>
        <fullName evidence="1">Uncharacterized protein</fullName>
    </submittedName>
</protein>
<proteinExistence type="predicted"/>
<organism evidence="1 2">
    <name type="scientific">Gulo gulo</name>
    <name type="common">Wolverine</name>
    <name type="synonym">Gluton</name>
    <dbReference type="NCBI Taxonomy" id="48420"/>
    <lineage>
        <taxon>Eukaryota</taxon>
        <taxon>Metazoa</taxon>
        <taxon>Chordata</taxon>
        <taxon>Craniata</taxon>
        <taxon>Vertebrata</taxon>
        <taxon>Euteleostomi</taxon>
        <taxon>Mammalia</taxon>
        <taxon>Eutheria</taxon>
        <taxon>Laurasiatheria</taxon>
        <taxon>Carnivora</taxon>
        <taxon>Caniformia</taxon>
        <taxon>Musteloidea</taxon>
        <taxon>Mustelidae</taxon>
        <taxon>Guloninae</taxon>
        <taxon>Gulo</taxon>
    </lineage>
</organism>
<dbReference type="AlphaFoldDB" id="A0A9X9PT09"/>
<dbReference type="Proteomes" id="UP000269945">
    <property type="component" value="Unassembled WGS sequence"/>
</dbReference>
<feature type="non-terminal residue" evidence="1">
    <location>
        <position position="1"/>
    </location>
</feature>
<gene>
    <name evidence="1" type="ORF">BN2614_LOCUS2</name>
</gene>
<comment type="caution">
    <text evidence="1">The sequence shown here is derived from an EMBL/GenBank/DDBJ whole genome shotgun (WGS) entry which is preliminary data.</text>
</comment>
<accession>A0A9X9PT09</accession>
<evidence type="ECO:0000313" key="2">
    <source>
        <dbReference type="Proteomes" id="UP000269945"/>
    </source>
</evidence>
<dbReference type="EMBL" id="CYRY02000520">
    <property type="protein sequence ID" value="VCW50043.1"/>
    <property type="molecule type" value="Genomic_DNA"/>
</dbReference>
<keyword evidence="2" id="KW-1185">Reference proteome</keyword>
<reference evidence="1 2" key="1">
    <citation type="submission" date="2018-10" db="EMBL/GenBank/DDBJ databases">
        <authorList>
            <person name="Ekblom R."/>
            <person name="Jareborg N."/>
        </authorList>
    </citation>
    <scope>NUCLEOTIDE SEQUENCE [LARGE SCALE GENOMIC DNA]</scope>
    <source>
        <tissue evidence="1">Muscle</tissue>
    </source>
</reference>
<name>A0A9X9PT09_GULGU</name>